<proteinExistence type="predicted"/>
<dbReference type="HOGENOM" id="CLU_143433_3_0_10"/>
<dbReference type="PANTHER" id="PTHR33885:SF3">
    <property type="entry name" value="PHAGE SHOCK PROTEIN C"/>
    <property type="match status" value="1"/>
</dbReference>
<feature type="transmembrane region" description="Helical" evidence="6">
    <location>
        <begin position="36"/>
        <end position="60"/>
    </location>
</feature>
<evidence type="ECO:0000256" key="1">
    <source>
        <dbReference type="ARBA" id="ARBA00004162"/>
    </source>
</evidence>
<evidence type="ECO:0000256" key="2">
    <source>
        <dbReference type="ARBA" id="ARBA00022475"/>
    </source>
</evidence>
<dbReference type="RefSeq" id="WP_007576136.1">
    <property type="nucleotide sequence ID" value="NZ_BPTS01000002.1"/>
</dbReference>
<evidence type="ECO:0000256" key="5">
    <source>
        <dbReference type="ARBA" id="ARBA00023136"/>
    </source>
</evidence>
<evidence type="ECO:0000259" key="7">
    <source>
        <dbReference type="Pfam" id="PF04024"/>
    </source>
</evidence>
<evidence type="ECO:0000313" key="8">
    <source>
        <dbReference type="EMBL" id="EGN58124.1"/>
    </source>
</evidence>
<reference evidence="9" key="1">
    <citation type="journal article" date="2011" name="Stand. Genomic Sci.">
        <title>Non-contiguous finished genome sequence of the opportunistic oral pathogen Prevotella multisaccharivorax type strain (PPPA20).</title>
        <authorList>
            <person name="Pati A."/>
            <person name="Gronow S."/>
            <person name="Lu M."/>
            <person name="Lapidus A."/>
            <person name="Nolan M."/>
            <person name="Lucas S."/>
            <person name="Hammon N."/>
            <person name="Deshpande S."/>
            <person name="Cheng J.F."/>
            <person name="Tapia R."/>
            <person name="Han C."/>
            <person name="Goodwin L."/>
            <person name="Pitluck S."/>
            <person name="Liolios K."/>
            <person name="Pagani I."/>
            <person name="Mavromatis K."/>
            <person name="Mikhailova N."/>
            <person name="Huntemann M."/>
            <person name="Chen A."/>
            <person name="Palaniappan K."/>
            <person name="Land M."/>
            <person name="Hauser L."/>
            <person name="Detter J.C."/>
            <person name="Brambilla E.M."/>
            <person name="Rohde M."/>
            <person name="Goker M."/>
            <person name="Woyke T."/>
            <person name="Bristow J."/>
            <person name="Eisen J.A."/>
            <person name="Markowitz V."/>
            <person name="Hugenholtz P."/>
            <person name="Kyrpides N.C."/>
            <person name="Klenk H.P."/>
            <person name="Ivanova N."/>
        </authorList>
    </citation>
    <scope>NUCLEOTIDE SEQUENCE [LARGE SCALE GENOMIC DNA]</scope>
    <source>
        <strain evidence="9">DSM 17128</strain>
    </source>
</reference>
<dbReference type="AlphaFoldDB" id="F8NCT9"/>
<dbReference type="STRING" id="688246.Premu_2777"/>
<gene>
    <name evidence="8" type="ORF">Premu_2777</name>
</gene>
<dbReference type="InterPro" id="IPR007168">
    <property type="entry name" value="Phageshock_PspC_N"/>
</dbReference>
<dbReference type="EMBL" id="GL945017">
    <property type="protein sequence ID" value="EGN58124.1"/>
    <property type="molecule type" value="Genomic_DNA"/>
</dbReference>
<evidence type="ECO:0000256" key="3">
    <source>
        <dbReference type="ARBA" id="ARBA00022692"/>
    </source>
</evidence>
<evidence type="ECO:0000313" key="9">
    <source>
        <dbReference type="Proteomes" id="UP000002772"/>
    </source>
</evidence>
<keyword evidence="3 6" id="KW-0812">Transmembrane</keyword>
<keyword evidence="2" id="KW-1003">Cell membrane</keyword>
<name>F8NCT9_9BACT</name>
<dbReference type="Proteomes" id="UP000002772">
    <property type="component" value="Unassembled WGS sequence"/>
</dbReference>
<comment type="subcellular location">
    <subcellularLocation>
        <location evidence="1">Cell membrane</location>
        <topology evidence="1">Single-pass membrane protein</topology>
    </subcellularLocation>
</comment>
<evidence type="ECO:0000256" key="6">
    <source>
        <dbReference type="SAM" id="Phobius"/>
    </source>
</evidence>
<evidence type="ECO:0000256" key="4">
    <source>
        <dbReference type="ARBA" id="ARBA00022989"/>
    </source>
</evidence>
<protein>
    <submittedName>
        <fullName evidence="8">Phage shock protein C, PspC</fullName>
    </submittedName>
</protein>
<dbReference type="PANTHER" id="PTHR33885">
    <property type="entry name" value="PHAGE SHOCK PROTEIN C"/>
    <property type="match status" value="1"/>
</dbReference>
<accession>F8NCT9</accession>
<dbReference type="Pfam" id="PF04024">
    <property type="entry name" value="PspC"/>
    <property type="match status" value="1"/>
</dbReference>
<keyword evidence="4 6" id="KW-1133">Transmembrane helix</keyword>
<dbReference type="OrthoDB" id="5772680at2"/>
<dbReference type="eggNOG" id="COG1983">
    <property type="taxonomic scope" value="Bacteria"/>
</dbReference>
<dbReference type="GO" id="GO:0005886">
    <property type="term" value="C:plasma membrane"/>
    <property type="evidence" value="ECO:0007669"/>
    <property type="project" value="UniProtKB-SubCell"/>
</dbReference>
<organism evidence="8 9">
    <name type="scientific">Hallella multisaccharivorax DSM 17128</name>
    <dbReference type="NCBI Taxonomy" id="688246"/>
    <lineage>
        <taxon>Bacteria</taxon>
        <taxon>Pseudomonadati</taxon>
        <taxon>Bacteroidota</taxon>
        <taxon>Bacteroidia</taxon>
        <taxon>Bacteroidales</taxon>
        <taxon>Prevotellaceae</taxon>
        <taxon>Hallella</taxon>
    </lineage>
</organism>
<feature type="domain" description="Phage shock protein PspC N-terminal" evidence="7">
    <location>
        <begin position="5"/>
        <end position="62"/>
    </location>
</feature>
<keyword evidence="5 6" id="KW-0472">Membrane</keyword>
<dbReference type="InterPro" id="IPR052027">
    <property type="entry name" value="PspC"/>
</dbReference>
<sequence length="66" mass="7348">MDKDKKLLRSTKNRWIAGVCGGLADFFDLNADLVRLIYVVLTFGTAFCGVIVYIILAIVVPKDNNE</sequence>
<keyword evidence="9" id="KW-1185">Reference proteome</keyword>